<organism evidence="1">
    <name type="scientific">marine sediment metagenome</name>
    <dbReference type="NCBI Taxonomy" id="412755"/>
    <lineage>
        <taxon>unclassified sequences</taxon>
        <taxon>metagenomes</taxon>
        <taxon>ecological metagenomes</taxon>
    </lineage>
</organism>
<dbReference type="EMBL" id="LAZR01007848">
    <property type="protein sequence ID" value="KKM82539.1"/>
    <property type="molecule type" value="Genomic_DNA"/>
</dbReference>
<reference evidence="1" key="1">
    <citation type="journal article" date="2015" name="Nature">
        <title>Complex archaea that bridge the gap between prokaryotes and eukaryotes.</title>
        <authorList>
            <person name="Spang A."/>
            <person name="Saw J.H."/>
            <person name="Jorgensen S.L."/>
            <person name="Zaremba-Niedzwiedzka K."/>
            <person name="Martijn J."/>
            <person name="Lind A.E."/>
            <person name="van Eijk R."/>
            <person name="Schleper C."/>
            <person name="Guy L."/>
            <person name="Ettema T.J."/>
        </authorList>
    </citation>
    <scope>NUCLEOTIDE SEQUENCE</scope>
</reference>
<proteinExistence type="predicted"/>
<evidence type="ECO:0000313" key="1">
    <source>
        <dbReference type="EMBL" id="KKM82539.1"/>
    </source>
</evidence>
<sequence>MATKNVFPMAIEIPDLEMAAYLRALIENTYPGDPRFTLSAAQKLEACFPGGLDAVRKIGFCGGDRYNIWKALDQALHRAGITMSSAPWLKTQAPKRIGGFDVEYNTTGPKAGCVQLTWDEMDAIMAKREEFKEGD</sequence>
<accession>A0A0F9KK66</accession>
<comment type="caution">
    <text evidence="1">The sequence shown here is derived from an EMBL/GenBank/DDBJ whole genome shotgun (WGS) entry which is preliminary data.</text>
</comment>
<dbReference type="AlphaFoldDB" id="A0A0F9KK66"/>
<name>A0A0F9KK66_9ZZZZ</name>
<protein>
    <submittedName>
        <fullName evidence="1">Uncharacterized protein</fullName>
    </submittedName>
</protein>
<gene>
    <name evidence="1" type="ORF">LCGC14_1318580</name>
</gene>